<dbReference type="FunFam" id="2.30.30.140:FF:000018">
    <property type="entry name" value="Serine/threonine-protein kinase 31"/>
    <property type="match status" value="3"/>
</dbReference>
<dbReference type="SUPFAM" id="SSF63748">
    <property type="entry name" value="Tudor/PWWP/MBT"/>
    <property type="match status" value="4"/>
</dbReference>
<dbReference type="Ensembl" id="ENSCVAT00000026565.1">
    <property type="protein sequence ID" value="ENSCVAP00000017795.1"/>
    <property type="gene ID" value="ENSCVAG00000020980.1"/>
</dbReference>
<reference evidence="8" key="2">
    <citation type="submission" date="2025-09" db="UniProtKB">
        <authorList>
            <consortium name="Ensembl"/>
        </authorList>
    </citation>
    <scope>IDENTIFICATION</scope>
</reference>
<dbReference type="PANTHER" id="PTHR22948:SF29">
    <property type="entry name" value="FI02030P-RELATED"/>
    <property type="match status" value="1"/>
</dbReference>
<dbReference type="SMART" id="SM00333">
    <property type="entry name" value="TUDOR"/>
    <property type="match status" value="4"/>
</dbReference>
<keyword evidence="1" id="KW-0479">Metal-binding</keyword>
<feature type="domain" description="MYND-type" evidence="7">
    <location>
        <begin position="1"/>
        <end position="25"/>
    </location>
</feature>
<dbReference type="Gene3D" id="6.10.140.2220">
    <property type="match status" value="1"/>
</dbReference>
<evidence type="ECO:0000256" key="1">
    <source>
        <dbReference type="ARBA" id="ARBA00022723"/>
    </source>
</evidence>
<feature type="region of interest" description="Disordered" evidence="5">
    <location>
        <begin position="928"/>
        <end position="989"/>
    </location>
</feature>
<dbReference type="PANTHER" id="PTHR22948">
    <property type="entry name" value="TUDOR DOMAIN CONTAINING PROTEIN"/>
    <property type="match status" value="1"/>
</dbReference>
<name>A0A3Q2G4N6_CYPVA</name>
<dbReference type="PROSITE" id="PS50865">
    <property type="entry name" value="ZF_MYND_2"/>
    <property type="match status" value="1"/>
</dbReference>
<evidence type="ECO:0000313" key="9">
    <source>
        <dbReference type="Proteomes" id="UP000265020"/>
    </source>
</evidence>
<keyword evidence="9" id="KW-1185">Reference proteome</keyword>
<keyword evidence="3" id="KW-0862">Zinc</keyword>
<dbReference type="GO" id="GO:0034584">
    <property type="term" value="F:piRNA binding"/>
    <property type="evidence" value="ECO:0007669"/>
    <property type="project" value="Ensembl"/>
</dbReference>
<dbReference type="InterPro" id="IPR002999">
    <property type="entry name" value="Tudor"/>
</dbReference>
<feature type="domain" description="Tudor" evidence="6">
    <location>
        <begin position="542"/>
        <end position="600"/>
    </location>
</feature>
<keyword evidence="2 4" id="KW-0863">Zinc-finger</keyword>
<dbReference type="InterPro" id="IPR002893">
    <property type="entry name" value="Znf_MYND"/>
</dbReference>
<feature type="domain" description="Tudor" evidence="6">
    <location>
        <begin position="99"/>
        <end position="159"/>
    </location>
</feature>
<dbReference type="PROSITE" id="PS50304">
    <property type="entry name" value="TUDOR"/>
    <property type="match status" value="4"/>
</dbReference>
<reference evidence="8" key="1">
    <citation type="submission" date="2025-08" db="UniProtKB">
        <authorList>
            <consortium name="Ensembl"/>
        </authorList>
    </citation>
    <scope>IDENTIFICATION</scope>
</reference>
<evidence type="ECO:0000256" key="4">
    <source>
        <dbReference type="PROSITE-ProRule" id="PRU00134"/>
    </source>
</evidence>
<dbReference type="STRING" id="28743.ENSCVAP00000017795"/>
<evidence type="ECO:0000259" key="6">
    <source>
        <dbReference type="PROSITE" id="PS50304"/>
    </source>
</evidence>
<dbReference type="OMA" id="YCSAQKS"/>
<dbReference type="Proteomes" id="UP000265020">
    <property type="component" value="Unassembled WGS sequence"/>
</dbReference>
<evidence type="ECO:0000256" key="3">
    <source>
        <dbReference type="ARBA" id="ARBA00022833"/>
    </source>
</evidence>
<evidence type="ECO:0000256" key="2">
    <source>
        <dbReference type="ARBA" id="ARBA00022771"/>
    </source>
</evidence>
<feature type="compositionally biased region" description="Polar residues" evidence="5">
    <location>
        <begin position="928"/>
        <end position="937"/>
    </location>
</feature>
<dbReference type="GO" id="GO:0008270">
    <property type="term" value="F:zinc ion binding"/>
    <property type="evidence" value="ECO:0007669"/>
    <property type="project" value="UniProtKB-KW"/>
</dbReference>
<dbReference type="Gene3D" id="2.40.50.90">
    <property type="match status" value="4"/>
</dbReference>
<dbReference type="SUPFAM" id="SSF144232">
    <property type="entry name" value="HIT/MYND zinc finger-like"/>
    <property type="match status" value="1"/>
</dbReference>
<evidence type="ECO:0000256" key="5">
    <source>
        <dbReference type="SAM" id="MobiDB-lite"/>
    </source>
</evidence>
<sequence length="989" mass="109134">MRCKKKSYCSVDCQTEDWKNHRYTCKAVDPEPEINNRVYLKHLQASKINKMDFQATVVEFTSPCRFFIVPQIPEMYEALHIIRTELQKACSSFSGTAYLPCEGEVCTVQFSYDKNWYRGLVQTLSADNQTADILYIDFGNEEKVPVERIRPLPANLKNFSPCAMECRIAGVVPMVNGWSDKCCLAVKQLLAGKTVTVKLLKTMEKECANVVDILLSKGNLLSAFLVENGYAQEETADAKPTEKDIDAILNASFENFKCLSDGKDDNQWAQPPPPIPKSVGEQFPVIVTHFVSPSDFIVQKVENAQLIQELQLKLRDSCVQVSMQQNFRPAPGTACCAQFSEDKQWYRVKVLAYPSAERVCVGYLDFGNFEEVNLDQLLPITTSLLDIPMQAIPCALAGVQPVGTGWSMECILALQCRLSNKVLHVEIQGEQEGKALVSVIDEGSDPQADLAELLIHAGYASPVSVSTAVNLPAEETIAAAESSVSVLHPLPSDGQMVELLPTVVENPGKFYCHLCSPTELQKFAELEFQLKEHCEAETSPFSPKVGEPCCALTPGKGAWARAMVEEVSGDRVVVNFLDSGFKIPVNKGHLRSITPKLLTIPFQAVCCWLEGVEPIGSEWSGGALVWFQNFVGGQQLSARVLSVTDRGYGVELICRGQNMAAALIIERLAKATRQPAKETLQLESTMQKQDSRSQASQHVETSSREFPNEIQTSVGEMKCFPVDWKTVELPLKESFHPHVAAVISPSLFYLLRSTEVDQKKIQKVMMDLDTYCNTYQPTLSSEMKSSPAAGAACCAQYSEDKIWYRAVILEVDENEIGVIYADYGNIEKVPRSRILPIPDRLLQLPFPVTRCTLTGKEGFPAEWPKEVQQMFQTELLNGVIATVESFDGSANVLSLTLPAERGGQHLSAMILDALQACKKCDPETSQKLENAGSSSQCVPDGPQSKPVPELQCELENNPAPVDTTESIKPPELTAQPQQKVASVSPAFGK</sequence>
<protein>
    <submittedName>
        <fullName evidence="8">Tudor domain containing 1</fullName>
    </submittedName>
</protein>
<dbReference type="GeneTree" id="ENSGT00940000158754"/>
<dbReference type="Pfam" id="PF00567">
    <property type="entry name" value="TUDOR"/>
    <property type="match status" value="4"/>
</dbReference>
<evidence type="ECO:0000259" key="7">
    <source>
        <dbReference type="PROSITE" id="PS50865"/>
    </source>
</evidence>
<proteinExistence type="predicted"/>
<dbReference type="GO" id="GO:0030719">
    <property type="term" value="P:P granule organization"/>
    <property type="evidence" value="ECO:0007669"/>
    <property type="project" value="Ensembl"/>
</dbReference>
<dbReference type="InterPro" id="IPR035437">
    <property type="entry name" value="SNase_OB-fold_sf"/>
</dbReference>
<organism evidence="8 9">
    <name type="scientific">Cyprinodon variegatus</name>
    <name type="common">Sheepshead minnow</name>
    <dbReference type="NCBI Taxonomy" id="28743"/>
    <lineage>
        <taxon>Eukaryota</taxon>
        <taxon>Metazoa</taxon>
        <taxon>Chordata</taxon>
        <taxon>Craniata</taxon>
        <taxon>Vertebrata</taxon>
        <taxon>Euteleostomi</taxon>
        <taxon>Actinopterygii</taxon>
        <taxon>Neopterygii</taxon>
        <taxon>Teleostei</taxon>
        <taxon>Neoteleostei</taxon>
        <taxon>Acanthomorphata</taxon>
        <taxon>Ovalentaria</taxon>
        <taxon>Atherinomorphae</taxon>
        <taxon>Cyprinodontiformes</taxon>
        <taxon>Cyprinodontidae</taxon>
        <taxon>Cyprinodon</taxon>
    </lineage>
</organism>
<dbReference type="InterPro" id="IPR050621">
    <property type="entry name" value="Tudor_domain_containing"/>
</dbReference>
<feature type="domain" description="Tudor" evidence="6">
    <location>
        <begin position="328"/>
        <end position="387"/>
    </location>
</feature>
<feature type="compositionally biased region" description="Polar residues" evidence="5">
    <location>
        <begin position="682"/>
        <end position="700"/>
    </location>
</feature>
<dbReference type="Pfam" id="PF01753">
    <property type="entry name" value="zf-MYND"/>
    <property type="match status" value="1"/>
</dbReference>
<accession>A0A3Q2G4N6</accession>
<evidence type="ECO:0000313" key="8">
    <source>
        <dbReference type="Ensembl" id="ENSCVAP00000017795.1"/>
    </source>
</evidence>
<dbReference type="Gene3D" id="2.30.30.140">
    <property type="match status" value="4"/>
</dbReference>
<feature type="domain" description="Tudor" evidence="6">
    <location>
        <begin position="786"/>
        <end position="844"/>
    </location>
</feature>
<dbReference type="AlphaFoldDB" id="A0A3Q2G4N6"/>
<feature type="region of interest" description="Disordered" evidence="5">
    <location>
        <begin position="682"/>
        <end position="707"/>
    </location>
</feature>